<evidence type="ECO:0000256" key="1">
    <source>
        <dbReference type="ARBA" id="ARBA00004613"/>
    </source>
</evidence>
<protein>
    <recommendedName>
        <fullName evidence="9">Fibronectin type-III domain-containing protein</fullName>
    </recommendedName>
</protein>
<dbReference type="Gene3D" id="2.60.40.10">
    <property type="entry name" value="Immunoglobulins"/>
    <property type="match status" value="1"/>
</dbReference>
<dbReference type="SMART" id="SM00032">
    <property type="entry name" value="CCP"/>
    <property type="match status" value="2"/>
</dbReference>
<dbReference type="SMART" id="SM00060">
    <property type="entry name" value="FN3"/>
    <property type="match status" value="1"/>
</dbReference>
<evidence type="ECO:0000256" key="2">
    <source>
        <dbReference type="ARBA" id="ARBA00022525"/>
    </source>
</evidence>
<evidence type="ECO:0000313" key="7">
    <source>
        <dbReference type="EMBL" id="KAK1154597.1"/>
    </source>
</evidence>
<dbReference type="PRINTS" id="PR00313">
    <property type="entry name" value="CABNDNGRPT"/>
</dbReference>
<comment type="subcellular location">
    <subcellularLocation>
        <location evidence="1">Secreted</location>
    </subcellularLocation>
</comment>
<evidence type="ECO:0000313" key="8">
    <source>
        <dbReference type="Proteomes" id="UP001230051"/>
    </source>
</evidence>
<evidence type="ECO:0000259" key="6">
    <source>
        <dbReference type="PROSITE" id="PS50853"/>
    </source>
</evidence>
<dbReference type="InterPro" id="IPR013783">
    <property type="entry name" value="Ig-like_fold"/>
</dbReference>
<dbReference type="SUPFAM" id="SSF51120">
    <property type="entry name" value="beta-Roll"/>
    <property type="match status" value="2"/>
</dbReference>
<evidence type="ECO:0000259" key="5">
    <source>
        <dbReference type="PROSITE" id="PS50287"/>
    </source>
</evidence>
<dbReference type="InterPro" id="IPR036116">
    <property type="entry name" value="FN3_sf"/>
</dbReference>
<dbReference type="GO" id="GO:0005576">
    <property type="term" value="C:extracellular region"/>
    <property type="evidence" value="ECO:0007669"/>
    <property type="project" value="UniProtKB-SubCell"/>
</dbReference>
<dbReference type="SUPFAM" id="SSF49265">
    <property type="entry name" value="Fibronectin type III"/>
    <property type="match status" value="1"/>
</dbReference>
<evidence type="ECO:0000256" key="3">
    <source>
        <dbReference type="ARBA" id="ARBA00023157"/>
    </source>
</evidence>
<dbReference type="InterPro" id="IPR001343">
    <property type="entry name" value="Hemolysn_Ca-bd"/>
</dbReference>
<name>A0AAD8CQL9_ACIOX</name>
<evidence type="ECO:0008006" key="9">
    <source>
        <dbReference type="Google" id="ProtNLM"/>
    </source>
</evidence>
<gene>
    <name evidence="7" type="ORF">AOXY_G28080</name>
</gene>
<dbReference type="AlphaFoldDB" id="A0AAD8CQL9"/>
<dbReference type="InterPro" id="IPR001190">
    <property type="entry name" value="SRCR"/>
</dbReference>
<dbReference type="GO" id="GO:0016020">
    <property type="term" value="C:membrane"/>
    <property type="evidence" value="ECO:0007669"/>
    <property type="project" value="InterPro"/>
</dbReference>
<dbReference type="InterPro" id="IPR000436">
    <property type="entry name" value="Sushi_SCR_CCP_dom"/>
</dbReference>
<dbReference type="Proteomes" id="UP001230051">
    <property type="component" value="Unassembled WGS sequence"/>
</dbReference>
<keyword evidence="3" id="KW-1015">Disulfide bond</keyword>
<dbReference type="Pfam" id="PF00041">
    <property type="entry name" value="fn3"/>
    <property type="match status" value="1"/>
</dbReference>
<proteinExistence type="predicted"/>
<dbReference type="InterPro" id="IPR003961">
    <property type="entry name" value="FN3_dom"/>
</dbReference>
<dbReference type="PANTHER" id="PTHR38340">
    <property type="entry name" value="S-LAYER PROTEIN"/>
    <property type="match status" value="1"/>
</dbReference>
<dbReference type="GO" id="GO:0005509">
    <property type="term" value="F:calcium ion binding"/>
    <property type="evidence" value="ECO:0007669"/>
    <property type="project" value="InterPro"/>
</dbReference>
<reference evidence="7" key="1">
    <citation type="submission" date="2022-02" db="EMBL/GenBank/DDBJ databases">
        <title>Atlantic sturgeon de novo genome assembly.</title>
        <authorList>
            <person name="Stock M."/>
            <person name="Klopp C."/>
            <person name="Guiguen Y."/>
            <person name="Cabau C."/>
            <person name="Parinello H."/>
            <person name="Santidrian Yebra-Pimentel E."/>
            <person name="Kuhl H."/>
            <person name="Dirks R.P."/>
            <person name="Guessner J."/>
            <person name="Wuertz S."/>
            <person name="Du K."/>
            <person name="Schartl M."/>
        </authorList>
    </citation>
    <scope>NUCLEOTIDE SEQUENCE</scope>
    <source>
        <strain evidence="7">STURGEONOMICS-FGT-2020</strain>
        <tissue evidence="7">Whole blood</tissue>
    </source>
</reference>
<dbReference type="Gene3D" id="2.10.70.10">
    <property type="entry name" value="Complement Module, domain 1"/>
    <property type="match status" value="1"/>
</dbReference>
<dbReference type="PROSITE" id="PS50853">
    <property type="entry name" value="FN3"/>
    <property type="match status" value="1"/>
</dbReference>
<dbReference type="PROSITE" id="PS50287">
    <property type="entry name" value="SRCR_2"/>
    <property type="match status" value="1"/>
</dbReference>
<keyword evidence="2" id="KW-0964">Secreted</keyword>
<accession>A0AAD8CQL9</accession>
<keyword evidence="8" id="KW-1185">Reference proteome</keyword>
<feature type="domain" description="SRCR" evidence="5">
    <location>
        <begin position="1097"/>
        <end position="1192"/>
    </location>
</feature>
<dbReference type="EMBL" id="JAGXEW010000034">
    <property type="protein sequence ID" value="KAK1154597.1"/>
    <property type="molecule type" value="Genomic_DNA"/>
</dbReference>
<evidence type="ECO:0000256" key="4">
    <source>
        <dbReference type="PROSITE-ProRule" id="PRU00196"/>
    </source>
</evidence>
<dbReference type="Gene3D" id="2.150.10.10">
    <property type="entry name" value="Serralysin-like metalloprotease, C-terminal"/>
    <property type="match status" value="2"/>
</dbReference>
<dbReference type="PANTHER" id="PTHR38340:SF1">
    <property type="entry name" value="S-LAYER PROTEIN"/>
    <property type="match status" value="1"/>
</dbReference>
<organism evidence="7 8">
    <name type="scientific">Acipenser oxyrinchus oxyrinchus</name>
    <dbReference type="NCBI Taxonomy" id="40147"/>
    <lineage>
        <taxon>Eukaryota</taxon>
        <taxon>Metazoa</taxon>
        <taxon>Chordata</taxon>
        <taxon>Craniata</taxon>
        <taxon>Vertebrata</taxon>
        <taxon>Euteleostomi</taxon>
        <taxon>Actinopterygii</taxon>
        <taxon>Chondrostei</taxon>
        <taxon>Acipenseriformes</taxon>
        <taxon>Acipenseridae</taxon>
        <taxon>Acipenser</taxon>
    </lineage>
</organism>
<sequence length="1210" mass="134764">MDSPFNDSIVGNNIGNFLSCSGGTDYLQGKEGSDLYVIKSECQMVNINNNATDQKTDILFLPFAYNSLNLLFGSNRLTIASSESIYPTIHLLQWDAGDQWRHMLIKTADGITAHLPDNITEWQTSSKPVAIEIVVTTNETCQISAITYNLNDEKWQNVIRFQGLSDACSYTIKGNTLDNYIDPGPSHSQMLQTMEGGPGSDTYVMKYGYGLYNEINNFALDRKMDRLLLHMLYNEITISLSPPSVTIRCNSKSSFLQVVLFNYLKGDEYRHLEIHSADGYVFTINLVEDPYKNVTEINLSLSQVSQKLLLAKTKEFSALKSVHGSLLFLNLINSTTDFIHIVGGTQDDILIASGNKQIIEGLGGHDEIIGGPDNDIILGGNGNDLISAGNGDDLIYPGNGMDIVDGGPGKDTLLFSGNASTGRGVYVDLSMGIGLYCDAEGDTYTNVEAVKGTEFDDVLIGDMANNELYGHFGDDTLITRDGGQDLLFGGPGHDTYVLDFNIGTVIIQNFALDLALDTVLINSAAWEDTCFFLMEGFLHVKVRHFDPLLVLSGQDQLLIVIENYQRNTTCRHIQFLFANETQIGENEFENAVNVQEIIDYFNSTNVDLIFNSLNETSLNITFTSNNQPSSFTDLYNSMLVLANENKDVDISSNINPGEPRLITNLQSGVLYTISINVLKCGVPIAASPSLLVRTKPQPPLNLTIVAISFDSIELTWSHPQSDTNPNWEHYKYTVKVNGLNKWYTIEVGTNITETRIANLELNTTYGIAIMSTIDGINSMFSDMIHTRTENKCKIAITNGFIENIKMTAVGPVALIACNYGYVLRQPHEVLCPTEAVEMYSCDPSSCSDGSSFISHGTSRDKVCFGIKITSRCYFGKWSSPIPFCCEDIPFLSGGLTHFILDSNNSFQVKYSCLHGYALSGPFQRLCAAHERSHWIPQLEIATKCNPVSCPSLPHVPNGLYQTKGMTRYPLQPHYGEKFLQNDVVFLKCDTYYHSSIDQDIRCDNGNWIGEWGTCLSNVRLNSIEKNNFSLKANIEVFLNGFWRASICVEPKDFCQGSIFLSQTDFENLGKIACRSEGMELDISRQTRQPSTVTCHQLRLINTATAYEGQVEYYHEESSRWESACFPRMLANIICRILGMGKSNIIINAFESLKCMTAVNRKKHWWCLHAKRKNSHFFDCACFGHILTVLTCTFILAREICFTNAIKDTGQ</sequence>
<dbReference type="InterPro" id="IPR011049">
    <property type="entry name" value="Serralysin-like_metalloprot_C"/>
</dbReference>
<dbReference type="CDD" id="cd00033">
    <property type="entry name" value="CCP"/>
    <property type="match status" value="1"/>
</dbReference>
<feature type="domain" description="Fibronectin type-III" evidence="6">
    <location>
        <begin position="698"/>
        <end position="791"/>
    </location>
</feature>
<dbReference type="Pfam" id="PF00353">
    <property type="entry name" value="HemolysinCabind"/>
    <property type="match status" value="3"/>
</dbReference>
<dbReference type="InterPro" id="IPR050557">
    <property type="entry name" value="RTX_toxin/Mannuronan_C5-epim"/>
</dbReference>
<dbReference type="CDD" id="cd00063">
    <property type="entry name" value="FN3"/>
    <property type="match status" value="1"/>
</dbReference>
<dbReference type="SUPFAM" id="SSF57535">
    <property type="entry name" value="Complement control module/SCR domain"/>
    <property type="match status" value="2"/>
</dbReference>
<dbReference type="InterPro" id="IPR035976">
    <property type="entry name" value="Sushi/SCR/CCP_sf"/>
</dbReference>
<comment type="caution">
    <text evidence="4">Lacks conserved residue(s) required for the propagation of feature annotation.</text>
</comment>
<comment type="caution">
    <text evidence="7">The sequence shown here is derived from an EMBL/GenBank/DDBJ whole genome shotgun (WGS) entry which is preliminary data.</text>
</comment>